<dbReference type="GO" id="GO:0016592">
    <property type="term" value="C:mediator complex"/>
    <property type="evidence" value="ECO:0007669"/>
    <property type="project" value="InterPro"/>
</dbReference>
<dbReference type="Pfam" id="PF11277">
    <property type="entry name" value="Med24_N"/>
    <property type="match status" value="1"/>
</dbReference>
<feature type="signal peptide" evidence="1">
    <location>
        <begin position="1"/>
        <end position="22"/>
    </location>
</feature>
<gene>
    <name evidence="2" type="ORF">SBAD_LOCUS13130</name>
</gene>
<evidence type="ECO:0000313" key="4">
    <source>
        <dbReference type="WBParaSite" id="SBAD_0001354601-mRNA-1"/>
    </source>
</evidence>
<reference evidence="4" key="1">
    <citation type="submission" date="2016-06" db="UniProtKB">
        <authorList>
            <consortium name="WormBaseParasite"/>
        </authorList>
    </citation>
    <scope>IDENTIFICATION</scope>
</reference>
<keyword evidence="3" id="KW-1185">Reference proteome</keyword>
<dbReference type="Proteomes" id="UP000270296">
    <property type="component" value="Unassembled WGS sequence"/>
</dbReference>
<name>A0A183JB82_9BILA</name>
<accession>A0A183JB82</accession>
<evidence type="ECO:0000256" key="1">
    <source>
        <dbReference type="SAM" id="SignalP"/>
    </source>
</evidence>
<evidence type="ECO:0000313" key="3">
    <source>
        <dbReference type="Proteomes" id="UP000270296"/>
    </source>
</evidence>
<dbReference type="InterPro" id="IPR021429">
    <property type="entry name" value="Mediator_Med24"/>
</dbReference>
<dbReference type="AlphaFoldDB" id="A0A183JB82"/>
<dbReference type="WBParaSite" id="SBAD_0001354601-mRNA-1">
    <property type="protein sequence ID" value="SBAD_0001354601-mRNA-1"/>
    <property type="gene ID" value="SBAD_0001354601"/>
</dbReference>
<protein>
    <submittedName>
        <fullName evidence="4">Mediator of RNA polymerase II transcription subunit 24</fullName>
    </submittedName>
</protein>
<keyword evidence="1" id="KW-0732">Signal</keyword>
<proteinExistence type="predicted"/>
<dbReference type="EMBL" id="UZAM01020410">
    <property type="protein sequence ID" value="VDP54342.1"/>
    <property type="molecule type" value="Genomic_DNA"/>
</dbReference>
<sequence length="105" mass="12417">MCFRGPTIRRWWIASAVRRCLILKQATLTDVPNELMFRYLTNVVCNQVVSQTSFLQTAVSFTEFHKTSCLKSLLNVVYTLRSRIKYAFKFRCWCKVAYSMQIFLE</sequence>
<evidence type="ECO:0000313" key="2">
    <source>
        <dbReference type="EMBL" id="VDP54342.1"/>
    </source>
</evidence>
<reference evidence="2 3" key="2">
    <citation type="submission" date="2018-11" db="EMBL/GenBank/DDBJ databases">
        <authorList>
            <consortium name="Pathogen Informatics"/>
        </authorList>
    </citation>
    <scope>NUCLEOTIDE SEQUENCE [LARGE SCALE GENOMIC DNA]</scope>
</reference>
<organism evidence="4">
    <name type="scientific">Soboliphyme baturini</name>
    <dbReference type="NCBI Taxonomy" id="241478"/>
    <lineage>
        <taxon>Eukaryota</taxon>
        <taxon>Metazoa</taxon>
        <taxon>Ecdysozoa</taxon>
        <taxon>Nematoda</taxon>
        <taxon>Enoplea</taxon>
        <taxon>Dorylaimia</taxon>
        <taxon>Dioctophymatida</taxon>
        <taxon>Dioctophymatoidea</taxon>
        <taxon>Soboliphymatidae</taxon>
        <taxon>Soboliphyme</taxon>
    </lineage>
</organism>
<feature type="chain" id="PRO_5043140523" evidence="1">
    <location>
        <begin position="23"/>
        <end position="105"/>
    </location>
</feature>